<name>A0ABV5TU09_9ACTN</name>
<dbReference type="InterPro" id="IPR011006">
    <property type="entry name" value="CheY-like_superfamily"/>
</dbReference>
<feature type="domain" description="Response regulatory" evidence="7">
    <location>
        <begin position="10"/>
        <end position="126"/>
    </location>
</feature>
<dbReference type="InterPro" id="IPR058245">
    <property type="entry name" value="NreC/VraR/RcsB-like_REC"/>
</dbReference>
<dbReference type="CDD" id="cd17535">
    <property type="entry name" value="REC_NarL-like"/>
    <property type="match status" value="1"/>
</dbReference>
<evidence type="ECO:0000313" key="9">
    <source>
        <dbReference type="Proteomes" id="UP001589610"/>
    </source>
</evidence>
<dbReference type="InterPro" id="IPR039420">
    <property type="entry name" value="WalR-like"/>
</dbReference>
<evidence type="ECO:0000256" key="4">
    <source>
        <dbReference type="ARBA" id="ARBA00023163"/>
    </source>
</evidence>
<dbReference type="PROSITE" id="PS50043">
    <property type="entry name" value="HTH_LUXR_2"/>
    <property type="match status" value="1"/>
</dbReference>
<dbReference type="InterPro" id="IPR000792">
    <property type="entry name" value="Tscrpt_reg_LuxR_C"/>
</dbReference>
<dbReference type="Gene3D" id="3.40.50.2300">
    <property type="match status" value="1"/>
</dbReference>
<reference evidence="8 9" key="1">
    <citation type="submission" date="2024-09" db="EMBL/GenBank/DDBJ databases">
        <authorList>
            <person name="Sun Q."/>
            <person name="Mori K."/>
        </authorList>
    </citation>
    <scope>NUCLEOTIDE SEQUENCE [LARGE SCALE GENOMIC DNA]</scope>
    <source>
        <strain evidence="8 9">JCM 3028</strain>
    </source>
</reference>
<evidence type="ECO:0000256" key="2">
    <source>
        <dbReference type="ARBA" id="ARBA00023015"/>
    </source>
</evidence>
<keyword evidence="9" id="KW-1185">Reference proteome</keyword>
<keyword evidence="3" id="KW-0238">DNA-binding</keyword>
<dbReference type="Pfam" id="PF00196">
    <property type="entry name" value="GerE"/>
    <property type="match status" value="1"/>
</dbReference>
<gene>
    <name evidence="8" type="ORF">ACFFRH_36775</name>
</gene>
<evidence type="ECO:0000313" key="8">
    <source>
        <dbReference type="EMBL" id="MFB9681063.1"/>
    </source>
</evidence>
<dbReference type="Pfam" id="PF00072">
    <property type="entry name" value="Response_reg"/>
    <property type="match status" value="1"/>
</dbReference>
<keyword evidence="1 5" id="KW-0597">Phosphoprotein</keyword>
<evidence type="ECO:0000256" key="3">
    <source>
        <dbReference type="ARBA" id="ARBA00023125"/>
    </source>
</evidence>
<dbReference type="PROSITE" id="PS00622">
    <property type="entry name" value="HTH_LUXR_1"/>
    <property type="match status" value="1"/>
</dbReference>
<evidence type="ECO:0000256" key="5">
    <source>
        <dbReference type="PROSITE-ProRule" id="PRU00169"/>
    </source>
</evidence>
<protein>
    <submittedName>
        <fullName evidence="8">LuxR C-terminal-related transcriptional regulator</fullName>
    </submittedName>
</protein>
<organism evidence="8 9">
    <name type="scientific">Streptosporangium vulgare</name>
    <dbReference type="NCBI Taxonomy" id="46190"/>
    <lineage>
        <taxon>Bacteria</taxon>
        <taxon>Bacillati</taxon>
        <taxon>Actinomycetota</taxon>
        <taxon>Actinomycetes</taxon>
        <taxon>Streptosporangiales</taxon>
        <taxon>Streptosporangiaceae</taxon>
        <taxon>Streptosporangium</taxon>
    </lineage>
</organism>
<dbReference type="CDD" id="cd06170">
    <property type="entry name" value="LuxR_C_like"/>
    <property type="match status" value="1"/>
</dbReference>
<dbReference type="PROSITE" id="PS50110">
    <property type="entry name" value="RESPONSE_REGULATORY"/>
    <property type="match status" value="1"/>
</dbReference>
<dbReference type="SUPFAM" id="SSF52172">
    <property type="entry name" value="CheY-like"/>
    <property type="match status" value="1"/>
</dbReference>
<feature type="domain" description="HTH luxR-type" evidence="6">
    <location>
        <begin position="152"/>
        <end position="217"/>
    </location>
</feature>
<comment type="caution">
    <text evidence="8">The sequence shown here is derived from an EMBL/GenBank/DDBJ whole genome shotgun (WGS) entry which is preliminary data.</text>
</comment>
<evidence type="ECO:0000256" key="1">
    <source>
        <dbReference type="ARBA" id="ARBA00022553"/>
    </source>
</evidence>
<evidence type="ECO:0000259" key="6">
    <source>
        <dbReference type="PROSITE" id="PS50043"/>
    </source>
</evidence>
<dbReference type="SMART" id="SM00421">
    <property type="entry name" value="HTH_LUXR"/>
    <property type="match status" value="1"/>
</dbReference>
<dbReference type="InterPro" id="IPR001789">
    <property type="entry name" value="Sig_transdc_resp-reg_receiver"/>
</dbReference>
<evidence type="ECO:0000259" key="7">
    <source>
        <dbReference type="PROSITE" id="PS50110"/>
    </source>
</evidence>
<dbReference type="RefSeq" id="WP_386162137.1">
    <property type="nucleotide sequence ID" value="NZ_JBHMBS010000029.1"/>
</dbReference>
<feature type="modified residue" description="4-aspartylphosphate" evidence="5">
    <location>
        <position position="61"/>
    </location>
</feature>
<dbReference type="InterPro" id="IPR016032">
    <property type="entry name" value="Sig_transdc_resp-reg_C-effctor"/>
</dbReference>
<keyword evidence="4" id="KW-0804">Transcription</keyword>
<dbReference type="SMART" id="SM00448">
    <property type="entry name" value="REC"/>
    <property type="match status" value="1"/>
</dbReference>
<dbReference type="PANTHER" id="PTHR43214">
    <property type="entry name" value="TWO-COMPONENT RESPONSE REGULATOR"/>
    <property type="match status" value="1"/>
</dbReference>
<sequence length="219" mass="23680">MNNGVGTDIRVLICYSERLLRTALCSILAAEPGLRVVGDAGDGFEAVSKARGLRPDVALVDERLTGLDGVQVTERLRADPLAGSVRSVILTEHPEAMFDAVRAGARGFLLRSSDQDELVGAIRAIARGEAFFAPRVASSFLSRFENGLPYRPPEAVKSLTEREHEVLALVADGLNNTEIASKLYVSQATVKFHVSNLLSKLNLRDRLQMAVFAHKAGVV</sequence>
<proteinExistence type="predicted"/>
<dbReference type="PANTHER" id="PTHR43214:SF24">
    <property type="entry name" value="TRANSCRIPTIONAL REGULATORY PROTEIN NARL-RELATED"/>
    <property type="match status" value="1"/>
</dbReference>
<dbReference type="SUPFAM" id="SSF46894">
    <property type="entry name" value="C-terminal effector domain of the bipartite response regulators"/>
    <property type="match status" value="1"/>
</dbReference>
<dbReference type="EMBL" id="JBHMBS010000029">
    <property type="protein sequence ID" value="MFB9681063.1"/>
    <property type="molecule type" value="Genomic_DNA"/>
</dbReference>
<dbReference type="Proteomes" id="UP001589610">
    <property type="component" value="Unassembled WGS sequence"/>
</dbReference>
<accession>A0ABV5TU09</accession>
<keyword evidence="2" id="KW-0805">Transcription regulation</keyword>
<dbReference type="PRINTS" id="PR00038">
    <property type="entry name" value="HTHLUXR"/>
</dbReference>